<reference evidence="2 3" key="1">
    <citation type="journal article" date="2018" name="Nat. Ecol. Evol.">
        <title>Shark genomes provide insights into elasmobranch evolution and the origin of vertebrates.</title>
        <authorList>
            <person name="Hara Y"/>
            <person name="Yamaguchi K"/>
            <person name="Onimaru K"/>
            <person name="Kadota M"/>
            <person name="Koyanagi M"/>
            <person name="Keeley SD"/>
            <person name="Tatsumi K"/>
            <person name="Tanaka K"/>
            <person name="Motone F"/>
            <person name="Kageyama Y"/>
            <person name="Nozu R"/>
            <person name="Adachi N"/>
            <person name="Nishimura O"/>
            <person name="Nakagawa R"/>
            <person name="Tanegashima C"/>
            <person name="Kiyatake I"/>
            <person name="Matsumoto R"/>
            <person name="Murakumo K"/>
            <person name="Nishida K"/>
            <person name="Terakita A"/>
            <person name="Kuratani S"/>
            <person name="Sato K"/>
            <person name="Hyodo S Kuraku.S."/>
        </authorList>
    </citation>
    <scope>NUCLEOTIDE SEQUENCE [LARGE SCALE GENOMIC DNA]</scope>
</reference>
<keyword evidence="1" id="KW-1133">Transmembrane helix</keyword>
<sequence length="120" mass="13498">MACSHIPSNTSRWRLLGIAGNVPLEDFPSQEGQAVPCIQQRLWYRPLSQQSGISLSLCDHRSLFDLDSSLFPWLVSCFLSGLSFHLLSWVSYCLISILITLLVQFLPVPLRFSISNLCSL</sequence>
<dbReference type="Proteomes" id="UP000287033">
    <property type="component" value="Unassembled WGS sequence"/>
</dbReference>
<accession>A0A401RH45</accession>
<gene>
    <name evidence="2" type="ORF">chiPu_0020576</name>
</gene>
<feature type="transmembrane region" description="Helical" evidence="1">
    <location>
        <begin position="70"/>
        <end position="103"/>
    </location>
</feature>
<evidence type="ECO:0000313" key="2">
    <source>
        <dbReference type="EMBL" id="GCC17454.1"/>
    </source>
</evidence>
<evidence type="ECO:0000256" key="1">
    <source>
        <dbReference type="SAM" id="Phobius"/>
    </source>
</evidence>
<keyword evidence="3" id="KW-1185">Reference proteome</keyword>
<evidence type="ECO:0000313" key="3">
    <source>
        <dbReference type="Proteomes" id="UP000287033"/>
    </source>
</evidence>
<proteinExistence type="predicted"/>
<dbReference type="AlphaFoldDB" id="A0A401RH45"/>
<keyword evidence="1" id="KW-0812">Transmembrane</keyword>
<name>A0A401RH45_CHIPU</name>
<protein>
    <submittedName>
        <fullName evidence="2">Uncharacterized protein</fullName>
    </submittedName>
</protein>
<dbReference type="EMBL" id="BEZZ01002712">
    <property type="protein sequence ID" value="GCC17454.1"/>
    <property type="molecule type" value="Genomic_DNA"/>
</dbReference>
<organism evidence="2 3">
    <name type="scientific">Chiloscyllium punctatum</name>
    <name type="common">Brownbanded bambooshark</name>
    <name type="synonym">Hemiscyllium punctatum</name>
    <dbReference type="NCBI Taxonomy" id="137246"/>
    <lineage>
        <taxon>Eukaryota</taxon>
        <taxon>Metazoa</taxon>
        <taxon>Chordata</taxon>
        <taxon>Craniata</taxon>
        <taxon>Vertebrata</taxon>
        <taxon>Chondrichthyes</taxon>
        <taxon>Elasmobranchii</taxon>
        <taxon>Galeomorphii</taxon>
        <taxon>Galeoidea</taxon>
        <taxon>Orectolobiformes</taxon>
        <taxon>Hemiscylliidae</taxon>
        <taxon>Chiloscyllium</taxon>
    </lineage>
</organism>
<comment type="caution">
    <text evidence="2">The sequence shown here is derived from an EMBL/GenBank/DDBJ whole genome shotgun (WGS) entry which is preliminary data.</text>
</comment>
<keyword evidence="1" id="KW-0472">Membrane</keyword>